<dbReference type="SUPFAM" id="SSF52540">
    <property type="entry name" value="P-loop containing nucleoside triphosphate hydrolases"/>
    <property type="match status" value="1"/>
</dbReference>
<comment type="caution">
    <text evidence="3">The sequence shown here is derived from an EMBL/GenBank/DDBJ whole genome shotgun (WGS) entry which is preliminary data.</text>
</comment>
<feature type="region of interest" description="Disordered" evidence="1">
    <location>
        <begin position="274"/>
        <end position="297"/>
    </location>
</feature>
<dbReference type="Gene3D" id="3.40.50.300">
    <property type="entry name" value="P-loop containing nucleotide triphosphate hydrolases"/>
    <property type="match status" value="1"/>
</dbReference>
<dbReference type="GO" id="GO:0016887">
    <property type="term" value="F:ATP hydrolysis activity"/>
    <property type="evidence" value="ECO:0007669"/>
    <property type="project" value="InterPro"/>
</dbReference>
<dbReference type="InterPro" id="IPR027417">
    <property type="entry name" value="P-loop_NTPase"/>
</dbReference>
<evidence type="ECO:0000256" key="1">
    <source>
        <dbReference type="SAM" id="MobiDB-lite"/>
    </source>
</evidence>
<organism evidence="3 4">
    <name type="scientific">Arenimonas donghaensis DSM 18148 = HO3-R19</name>
    <dbReference type="NCBI Taxonomy" id="1121014"/>
    <lineage>
        <taxon>Bacteria</taxon>
        <taxon>Pseudomonadati</taxon>
        <taxon>Pseudomonadota</taxon>
        <taxon>Gammaproteobacteria</taxon>
        <taxon>Lysobacterales</taxon>
        <taxon>Lysobacteraceae</taxon>
        <taxon>Arenimonas</taxon>
    </lineage>
</organism>
<feature type="domain" description="ORC1/DEAH AAA+ ATPase" evidence="2">
    <location>
        <begin position="4"/>
        <end position="136"/>
    </location>
</feature>
<proteinExistence type="predicted"/>
<dbReference type="AlphaFoldDB" id="A0A087MLZ1"/>
<accession>A0A087MLZ1</accession>
<evidence type="ECO:0000313" key="4">
    <source>
        <dbReference type="Proteomes" id="UP000029085"/>
    </source>
</evidence>
<evidence type="ECO:0000313" key="3">
    <source>
        <dbReference type="EMBL" id="KFL37894.1"/>
    </source>
</evidence>
<dbReference type="Proteomes" id="UP000029085">
    <property type="component" value="Unassembled WGS sequence"/>
</dbReference>
<evidence type="ECO:0000259" key="2">
    <source>
        <dbReference type="Pfam" id="PF13401"/>
    </source>
</evidence>
<feature type="compositionally biased region" description="Acidic residues" evidence="1">
    <location>
        <begin position="286"/>
        <end position="297"/>
    </location>
</feature>
<reference evidence="3 4" key="2">
    <citation type="journal article" date="2015" name="Stand. Genomic Sci.">
        <title>High quality draft genomic sequence of Arenimonas donghaensis DSM 18148(T).</title>
        <authorList>
            <person name="Chen F."/>
            <person name="Wang H."/>
            <person name="Cao Y."/>
            <person name="Li X."/>
            <person name="Wang G."/>
        </authorList>
    </citation>
    <scope>NUCLEOTIDE SEQUENCE [LARGE SCALE GENOMIC DNA]</scope>
    <source>
        <strain evidence="3 4">HO3-R19</strain>
    </source>
</reference>
<dbReference type="InterPro" id="IPR049945">
    <property type="entry name" value="AAA_22"/>
</dbReference>
<dbReference type="EMBL" id="AVCJ01000001">
    <property type="protein sequence ID" value="KFL37894.1"/>
    <property type="molecule type" value="Genomic_DNA"/>
</dbReference>
<protein>
    <recommendedName>
        <fullName evidence="2">ORC1/DEAH AAA+ ATPase domain-containing protein</fullName>
    </recommendedName>
</protein>
<sequence length="297" mass="33954">MPGTIVYGQRRLGKSHCAEFIKKYLSDLLGYKIAVVLMCVRFHDSYRENDFLDEIMEALGESTPSRAGKVMRQKVIVNRFLVLARRCPYKKVILVLDDAQRLQNMHFEILMTLQNELYMQYKVMLFTLMVGQPQLKTKRDLLIASGEKQITARMMADEIEFVGQRSLEEVKFSFNRIDQHCFYPARSGTTFTQGLAPEAWAADWRLGNEAEPVWTAYTSRREEMRLNPIEEISMEALTKMASYIFQNYANRPEFTGLTPEQTTDVVDSAGMLQLEALGQDENPGGGEEEGAEQTDAS</sequence>
<gene>
    <name evidence="3" type="ORF">N788_01615</name>
</gene>
<name>A0A087MLZ1_9GAMM</name>
<reference evidence="4" key="1">
    <citation type="submission" date="2013-08" db="EMBL/GenBank/DDBJ databases">
        <title>Genome sequencing of Arenimonas donghaensis.</title>
        <authorList>
            <person name="Chen F."/>
            <person name="Wang G."/>
        </authorList>
    </citation>
    <scope>NUCLEOTIDE SEQUENCE [LARGE SCALE GENOMIC DNA]</scope>
    <source>
        <strain evidence="4">HO3-R19</strain>
    </source>
</reference>
<keyword evidence="4" id="KW-1185">Reference proteome</keyword>
<dbReference type="Pfam" id="PF13401">
    <property type="entry name" value="AAA_22"/>
    <property type="match status" value="1"/>
</dbReference>